<sequence>MDVGQRPSRQRRHLPTHGTALTQQQQQKQRQSSMPDSNDSNDDATDPSASIYQSLLKGRGRERKQQAKKRMKTSFEHLMVSRRKSTGSGSLGGGGIQWRLWFWRACVLWLGFLCIRIMLSVWRGDIASLGWNQYLTQHPYRWWWQ</sequence>
<protein>
    <submittedName>
        <fullName evidence="3">Uncharacterized protein</fullName>
    </submittedName>
</protein>
<reference evidence="3" key="1">
    <citation type="submission" date="2016-04" db="EMBL/GenBank/DDBJ databases">
        <authorList>
            <person name="Evans L.H."/>
            <person name="Alamgir A."/>
            <person name="Owens N."/>
            <person name="Weber N.D."/>
            <person name="Virtaneva K."/>
            <person name="Barbian K."/>
            <person name="Babar A."/>
            <person name="Rosenke K."/>
        </authorList>
    </citation>
    <scope>NUCLEOTIDE SEQUENCE [LARGE SCALE GENOMIC DNA]</scope>
    <source>
        <strain evidence="3">CBS 101.48</strain>
    </source>
</reference>
<evidence type="ECO:0000313" key="4">
    <source>
        <dbReference type="Proteomes" id="UP000078561"/>
    </source>
</evidence>
<feature type="transmembrane region" description="Helical" evidence="2">
    <location>
        <begin position="101"/>
        <end position="122"/>
    </location>
</feature>
<dbReference type="EMBL" id="LT553855">
    <property type="protein sequence ID" value="SAM02521.1"/>
    <property type="molecule type" value="Genomic_DNA"/>
</dbReference>
<feature type="region of interest" description="Disordered" evidence="1">
    <location>
        <begin position="1"/>
        <end position="76"/>
    </location>
</feature>
<evidence type="ECO:0000256" key="2">
    <source>
        <dbReference type="SAM" id="Phobius"/>
    </source>
</evidence>
<organism evidence="3">
    <name type="scientific">Absidia glauca</name>
    <name type="common">Pin mould</name>
    <dbReference type="NCBI Taxonomy" id="4829"/>
    <lineage>
        <taxon>Eukaryota</taxon>
        <taxon>Fungi</taxon>
        <taxon>Fungi incertae sedis</taxon>
        <taxon>Mucoromycota</taxon>
        <taxon>Mucoromycotina</taxon>
        <taxon>Mucoromycetes</taxon>
        <taxon>Mucorales</taxon>
        <taxon>Cunninghamellaceae</taxon>
        <taxon>Absidia</taxon>
    </lineage>
</organism>
<keyword evidence="2" id="KW-0812">Transmembrane</keyword>
<dbReference type="Proteomes" id="UP000078561">
    <property type="component" value="Unassembled WGS sequence"/>
</dbReference>
<gene>
    <name evidence="3" type="primary">ABSGL_08314.1 scaffold 9741</name>
</gene>
<keyword evidence="4" id="KW-1185">Reference proteome</keyword>
<dbReference type="AlphaFoldDB" id="A0A163JQK0"/>
<name>A0A163JQK0_ABSGL</name>
<keyword evidence="2" id="KW-0472">Membrane</keyword>
<evidence type="ECO:0000256" key="1">
    <source>
        <dbReference type="SAM" id="MobiDB-lite"/>
    </source>
</evidence>
<keyword evidence="2" id="KW-1133">Transmembrane helix</keyword>
<feature type="compositionally biased region" description="Basic residues" evidence="1">
    <location>
        <begin position="58"/>
        <end position="72"/>
    </location>
</feature>
<proteinExistence type="predicted"/>
<dbReference type="OrthoDB" id="2282662at2759"/>
<accession>A0A163JQK0</accession>
<evidence type="ECO:0000313" key="3">
    <source>
        <dbReference type="EMBL" id="SAM02521.1"/>
    </source>
</evidence>
<feature type="compositionally biased region" description="Low complexity" evidence="1">
    <location>
        <begin position="23"/>
        <end position="38"/>
    </location>
</feature>
<dbReference type="InParanoid" id="A0A163JQK0"/>